<proteinExistence type="inferred from homology"/>
<evidence type="ECO:0000256" key="9">
    <source>
        <dbReference type="ARBA" id="ARBA00023033"/>
    </source>
</evidence>
<accession>A0ABT9WUT7</accession>
<evidence type="ECO:0000256" key="3">
    <source>
        <dbReference type="ARBA" id="ARBA00009881"/>
    </source>
</evidence>
<comment type="similarity">
    <text evidence="3">Belongs to the nitronate monooxygenase family. NMO class I subfamily.</text>
</comment>
<keyword evidence="7" id="KW-0288">FMN</keyword>
<dbReference type="Proteomes" id="UP001223586">
    <property type="component" value="Unassembled WGS sequence"/>
</dbReference>
<keyword evidence="13" id="KW-1185">Reference proteome</keyword>
<gene>
    <name evidence="12" type="ORF">J2S08_002937</name>
</gene>
<name>A0ABT9WUT7_9BACI</name>
<evidence type="ECO:0000256" key="1">
    <source>
        <dbReference type="ARBA" id="ARBA00001917"/>
    </source>
</evidence>
<comment type="catalytic activity">
    <reaction evidence="11">
        <text>3 propionate 3-nitronate + 3 O2 + H2O = 3 3-oxopropanoate + 2 nitrate + nitrite + H2O2 + 3 H(+)</text>
        <dbReference type="Rhea" id="RHEA:57332"/>
        <dbReference type="ChEBI" id="CHEBI:15377"/>
        <dbReference type="ChEBI" id="CHEBI:15378"/>
        <dbReference type="ChEBI" id="CHEBI:15379"/>
        <dbReference type="ChEBI" id="CHEBI:16240"/>
        <dbReference type="ChEBI" id="CHEBI:16301"/>
        <dbReference type="ChEBI" id="CHEBI:17632"/>
        <dbReference type="ChEBI" id="CHEBI:33190"/>
        <dbReference type="ChEBI" id="CHEBI:136067"/>
    </reaction>
</comment>
<dbReference type="CDD" id="cd04730">
    <property type="entry name" value="NPD_like"/>
    <property type="match status" value="1"/>
</dbReference>
<comment type="caution">
    <text evidence="12">The sequence shown here is derived from an EMBL/GenBank/DDBJ whole genome shotgun (WGS) entry which is preliminary data.</text>
</comment>
<keyword evidence="6" id="KW-0285">Flavoprotein</keyword>
<dbReference type="Pfam" id="PF03060">
    <property type="entry name" value="NMO"/>
    <property type="match status" value="1"/>
</dbReference>
<evidence type="ECO:0000256" key="8">
    <source>
        <dbReference type="ARBA" id="ARBA00023002"/>
    </source>
</evidence>
<comment type="cofactor">
    <cofactor evidence="1">
        <name>FMN</name>
        <dbReference type="ChEBI" id="CHEBI:58210"/>
    </cofactor>
</comment>
<reference evidence="12 13" key="1">
    <citation type="submission" date="2023-07" db="EMBL/GenBank/DDBJ databases">
        <title>Genomic Encyclopedia of Type Strains, Phase IV (KMG-IV): sequencing the most valuable type-strain genomes for metagenomic binning, comparative biology and taxonomic classification.</title>
        <authorList>
            <person name="Goeker M."/>
        </authorList>
    </citation>
    <scope>NUCLEOTIDE SEQUENCE [LARGE SCALE GENOMIC DNA]</scope>
    <source>
        <strain evidence="12 13">DSM 23837</strain>
    </source>
</reference>
<evidence type="ECO:0000256" key="2">
    <source>
        <dbReference type="ARBA" id="ARBA00003535"/>
    </source>
</evidence>
<evidence type="ECO:0000313" key="12">
    <source>
        <dbReference type="EMBL" id="MDQ0177058.1"/>
    </source>
</evidence>
<dbReference type="GO" id="GO:0018580">
    <property type="term" value="F:nitronate monooxygenase activity"/>
    <property type="evidence" value="ECO:0007669"/>
    <property type="project" value="UniProtKB-EC"/>
</dbReference>
<evidence type="ECO:0000256" key="10">
    <source>
        <dbReference type="ARBA" id="ARBA00031155"/>
    </source>
</evidence>
<evidence type="ECO:0000256" key="4">
    <source>
        <dbReference type="ARBA" id="ARBA00013457"/>
    </source>
</evidence>
<sequence length="359" mass="38395">MLTLQTNLCELLGIEHPIIQAGMAGSTPAALAANVSDAGALGTLGAAYMQPDEIRKCVQEIKQRTNRPFAVNLFCTSMIDDLSRIEEVQPLLDRFRGALGINNGAFDVQTRDMFNEQFQVLIEECVPIISTAFGVLSPDKMHVAKQQGIKIISMATTVAEAIIAEKAGADVIVAQGSDAGGHRGTFDMSIHPNGANIGTFSLVPQVVEAVRVPVVAAGGVMNGKGLVATLALGAQGVQMGTAFLVSKESGANRAYKEALWSSTEESTVITKCFSGRPARGIRNSFIQTFEAEGIDPLAFPTQNSATKDIRKAAAEQQNADYMSLWAGQGTRLLRTEEPARKMVMQVIEEAENILSIRKV</sequence>
<organism evidence="12 13">
    <name type="scientific">Bacillus chungangensis</name>
    <dbReference type="NCBI Taxonomy" id="587633"/>
    <lineage>
        <taxon>Bacteria</taxon>
        <taxon>Bacillati</taxon>
        <taxon>Bacillota</taxon>
        <taxon>Bacilli</taxon>
        <taxon>Bacillales</taxon>
        <taxon>Bacillaceae</taxon>
        <taxon>Bacillus</taxon>
    </lineage>
</organism>
<keyword evidence="5" id="KW-0216">Detoxification</keyword>
<evidence type="ECO:0000256" key="6">
    <source>
        <dbReference type="ARBA" id="ARBA00022630"/>
    </source>
</evidence>
<dbReference type="InterPro" id="IPR004136">
    <property type="entry name" value="NMO"/>
</dbReference>
<protein>
    <recommendedName>
        <fullName evidence="4">Probable nitronate monooxygenase</fullName>
    </recommendedName>
    <alternativeName>
        <fullName evidence="10">Propionate 3-nitronate monooxygenase</fullName>
    </alternativeName>
</protein>
<comment type="function">
    <text evidence="2">Nitronate monooxygenase that uses molecular oxygen to catalyze the oxidative denitrification of alkyl nitronates. Acts on propionate 3-nitronate (P3N), the presumed physiological substrate. Probably functions in the detoxification of P3N, a metabolic poison produced by plants and fungi as a defense mechanism.</text>
</comment>
<dbReference type="PANTHER" id="PTHR42747">
    <property type="entry name" value="NITRONATE MONOOXYGENASE-RELATED"/>
    <property type="match status" value="1"/>
</dbReference>
<dbReference type="EMBL" id="JAUSTT010000018">
    <property type="protein sequence ID" value="MDQ0177058.1"/>
    <property type="molecule type" value="Genomic_DNA"/>
</dbReference>
<evidence type="ECO:0000256" key="11">
    <source>
        <dbReference type="ARBA" id="ARBA00049401"/>
    </source>
</evidence>
<dbReference type="Gene3D" id="3.20.20.70">
    <property type="entry name" value="Aldolase class I"/>
    <property type="match status" value="1"/>
</dbReference>
<dbReference type="SUPFAM" id="SSF51412">
    <property type="entry name" value="Inosine monophosphate dehydrogenase (IMPDH)"/>
    <property type="match status" value="1"/>
</dbReference>
<evidence type="ECO:0000256" key="5">
    <source>
        <dbReference type="ARBA" id="ARBA00022575"/>
    </source>
</evidence>
<keyword evidence="9 12" id="KW-0503">Monooxygenase</keyword>
<dbReference type="InterPro" id="IPR013785">
    <property type="entry name" value="Aldolase_TIM"/>
</dbReference>
<dbReference type="RefSeq" id="WP_307230730.1">
    <property type="nucleotide sequence ID" value="NZ_JAUSTT010000018.1"/>
</dbReference>
<keyword evidence="8 12" id="KW-0560">Oxidoreductase</keyword>
<evidence type="ECO:0000256" key="7">
    <source>
        <dbReference type="ARBA" id="ARBA00022643"/>
    </source>
</evidence>
<evidence type="ECO:0000313" key="13">
    <source>
        <dbReference type="Proteomes" id="UP001223586"/>
    </source>
</evidence>
<dbReference type="PANTHER" id="PTHR42747:SF3">
    <property type="entry name" value="NITRONATE MONOOXYGENASE-RELATED"/>
    <property type="match status" value="1"/>
</dbReference>